<dbReference type="PANTHER" id="PTHR45676">
    <property type="entry name" value="RING-H2 FINGER PROTEIN ATL51-RELATED"/>
    <property type="match status" value="1"/>
</dbReference>
<dbReference type="Pfam" id="PF13639">
    <property type="entry name" value="zf-RING_2"/>
    <property type="match status" value="1"/>
</dbReference>
<dbReference type="SUPFAM" id="SSF57850">
    <property type="entry name" value="RING/U-box"/>
    <property type="match status" value="1"/>
</dbReference>
<reference evidence="3" key="1">
    <citation type="submission" date="2019-09" db="EMBL/GenBank/DDBJ databases">
        <title>Draft genome information of white flower Hibiscus syriacus.</title>
        <authorList>
            <person name="Kim Y.-M."/>
        </authorList>
    </citation>
    <scope>NUCLEOTIDE SEQUENCE [LARGE SCALE GENOMIC DNA]</scope>
    <source>
        <strain evidence="3">YM2019G1</strain>
    </source>
</reference>
<feature type="domain" description="RING-type" evidence="2">
    <location>
        <begin position="74"/>
        <end position="116"/>
    </location>
</feature>
<dbReference type="EMBL" id="VEPZ02001124">
    <property type="protein sequence ID" value="KAE8692940.1"/>
    <property type="molecule type" value="Genomic_DNA"/>
</dbReference>
<dbReference type="UniPathway" id="UPA00143"/>
<keyword evidence="1" id="KW-0479">Metal-binding</keyword>
<protein>
    <submittedName>
        <fullName evidence="3">Alpha/beta-Hydrolases superfamily protein</fullName>
    </submittedName>
</protein>
<accession>A0A6A2ZMI7</accession>
<name>A0A6A2ZMI7_HIBSY</name>
<keyword evidence="1" id="KW-0862">Zinc</keyword>
<comment type="caution">
    <text evidence="3">The sequence shown here is derived from an EMBL/GenBank/DDBJ whole genome shotgun (WGS) entry which is preliminary data.</text>
</comment>
<dbReference type="Gene3D" id="3.30.40.10">
    <property type="entry name" value="Zinc/RING finger domain, C3HC4 (zinc finger)"/>
    <property type="match status" value="1"/>
</dbReference>
<dbReference type="OrthoDB" id="21204at2759"/>
<gene>
    <name evidence="3" type="ORF">F3Y22_tig00110819pilonHSYRG00028</name>
</gene>
<dbReference type="PROSITE" id="PS50089">
    <property type="entry name" value="ZF_RING_2"/>
    <property type="match status" value="1"/>
</dbReference>
<evidence type="ECO:0000313" key="3">
    <source>
        <dbReference type="EMBL" id="KAE8692940.1"/>
    </source>
</evidence>
<organism evidence="3 4">
    <name type="scientific">Hibiscus syriacus</name>
    <name type="common">Rose of Sharon</name>
    <dbReference type="NCBI Taxonomy" id="106335"/>
    <lineage>
        <taxon>Eukaryota</taxon>
        <taxon>Viridiplantae</taxon>
        <taxon>Streptophyta</taxon>
        <taxon>Embryophyta</taxon>
        <taxon>Tracheophyta</taxon>
        <taxon>Spermatophyta</taxon>
        <taxon>Magnoliopsida</taxon>
        <taxon>eudicotyledons</taxon>
        <taxon>Gunneridae</taxon>
        <taxon>Pentapetalae</taxon>
        <taxon>rosids</taxon>
        <taxon>malvids</taxon>
        <taxon>Malvales</taxon>
        <taxon>Malvaceae</taxon>
        <taxon>Malvoideae</taxon>
        <taxon>Hibiscus</taxon>
    </lineage>
</organism>
<proteinExistence type="predicted"/>
<keyword evidence="4" id="KW-1185">Reference proteome</keyword>
<dbReference type="InterPro" id="IPR013083">
    <property type="entry name" value="Znf_RING/FYVE/PHD"/>
</dbReference>
<evidence type="ECO:0000313" key="4">
    <source>
        <dbReference type="Proteomes" id="UP000436088"/>
    </source>
</evidence>
<dbReference type="AlphaFoldDB" id="A0A6A2ZMI7"/>
<evidence type="ECO:0000256" key="1">
    <source>
        <dbReference type="PROSITE-ProRule" id="PRU00175"/>
    </source>
</evidence>
<sequence>MLDAGRTGFIWCDGMKTRLVKSRACEANRDLETTLMEVKYEVATELAKILSKSIDPAFAGSEGVKIVEEDGGACGICLEDMEKGEEVRALAACGHKFRYCCISMWVKRKQDCPLCRSP</sequence>
<dbReference type="Proteomes" id="UP000436088">
    <property type="component" value="Unassembled WGS sequence"/>
</dbReference>
<dbReference type="InterPro" id="IPR001841">
    <property type="entry name" value="Znf_RING"/>
</dbReference>
<dbReference type="SMART" id="SM00184">
    <property type="entry name" value="RING"/>
    <property type="match status" value="1"/>
</dbReference>
<dbReference type="GO" id="GO:0016567">
    <property type="term" value="P:protein ubiquitination"/>
    <property type="evidence" value="ECO:0007669"/>
    <property type="project" value="UniProtKB-UniPathway"/>
</dbReference>
<dbReference type="GO" id="GO:0016787">
    <property type="term" value="F:hydrolase activity"/>
    <property type="evidence" value="ECO:0007669"/>
    <property type="project" value="UniProtKB-KW"/>
</dbReference>
<evidence type="ECO:0000259" key="2">
    <source>
        <dbReference type="PROSITE" id="PS50089"/>
    </source>
</evidence>
<keyword evidence="1" id="KW-0863">Zinc-finger</keyword>
<dbReference type="GO" id="GO:0008270">
    <property type="term" value="F:zinc ion binding"/>
    <property type="evidence" value="ECO:0007669"/>
    <property type="project" value="UniProtKB-KW"/>
</dbReference>
<dbReference type="PANTHER" id="PTHR45676:SF178">
    <property type="entry name" value="RING-TYPE E3 UBIQUITIN TRANSFERASE"/>
    <property type="match status" value="1"/>
</dbReference>